<sequence>MINLINRFFYIILVFSFYVIVTYGKEYIIRNGDDFFYSINGIITNYEGNEELIFRFPDHQYDMLNQIYSISIPVNTNISFIGNENMTIFDFGFDKKGALDINKSIDKELYVKFENIIIQNFYSLNQYQSKISVFHVISQLNNLFVTYNNCIFRNNSNDIFTLDINCSKNNIIEPNVTFNNCKFL</sequence>
<keyword evidence="3" id="KW-1185">Reference proteome</keyword>
<evidence type="ECO:0000256" key="1">
    <source>
        <dbReference type="SAM" id="Phobius"/>
    </source>
</evidence>
<reference evidence="2 3" key="1">
    <citation type="submission" date="2016-08" db="EMBL/GenBank/DDBJ databases">
        <title>Genomes of anaerobic fungi encode conserved fungal cellulosomes for biomass hydrolysis.</title>
        <authorList>
            <consortium name="DOE Joint Genome Institute"/>
            <person name="Haitjema C.H."/>
            <person name="Gilmore S.P."/>
            <person name="Henske J.K."/>
            <person name="Solomon K.V."/>
            <person name="De Groot R."/>
            <person name="Kuo A."/>
            <person name="Mondo S.J."/>
            <person name="Salamov A.A."/>
            <person name="Labutti K."/>
            <person name="Zhao Z."/>
            <person name="Chiniquy J."/>
            <person name="Barry K."/>
            <person name="Brewer H.M."/>
            <person name="Purvine S.O."/>
            <person name="Wright A.T."/>
            <person name="Boxma B."/>
            <person name="Van Alen T."/>
            <person name="Hackstein J.H."/>
            <person name="Baker S.E."/>
            <person name="Grigoriev I.V."/>
            <person name="O'Malley M.A."/>
        </authorList>
    </citation>
    <scope>NUCLEOTIDE SEQUENCE [LARGE SCALE GENOMIC DNA]</scope>
    <source>
        <strain evidence="3">finn</strain>
    </source>
</reference>
<keyword evidence="1" id="KW-0812">Transmembrane</keyword>
<proteinExistence type="predicted"/>
<evidence type="ECO:0000313" key="2">
    <source>
        <dbReference type="EMBL" id="ORX42862.1"/>
    </source>
</evidence>
<reference evidence="2 3" key="2">
    <citation type="submission" date="2016-08" db="EMBL/GenBank/DDBJ databases">
        <title>Pervasive Adenine N6-methylation of Active Genes in Fungi.</title>
        <authorList>
            <consortium name="DOE Joint Genome Institute"/>
            <person name="Mondo S.J."/>
            <person name="Dannebaum R.O."/>
            <person name="Kuo R.C."/>
            <person name="Labutti K."/>
            <person name="Haridas S."/>
            <person name="Kuo A."/>
            <person name="Salamov A."/>
            <person name="Ahrendt S.R."/>
            <person name="Lipzen A."/>
            <person name="Sullivan W."/>
            <person name="Andreopoulos W.B."/>
            <person name="Clum A."/>
            <person name="Lindquist E."/>
            <person name="Daum C."/>
            <person name="Ramamoorthy G.K."/>
            <person name="Gryganskyi A."/>
            <person name="Culley D."/>
            <person name="Magnuson J.K."/>
            <person name="James T.Y."/>
            <person name="O'Malley M.A."/>
            <person name="Stajich J.E."/>
            <person name="Spatafora J.W."/>
            <person name="Visel A."/>
            <person name="Grigoriev I.V."/>
        </authorList>
    </citation>
    <scope>NUCLEOTIDE SEQUENCE [LARGE SCALE GENOMIC DNA]</scope>
    <source>
        <strain evidence="3">finn</strain>
    </source>
</reference>
<organism evidence="2 3">
    <name type="scientific">Piromyces finnis</name>
    <dbReference type="NCBI Taxonomy" id="1754191"/>
    <lineage>
        <taxon>Eukaryota</taxon>
        <taxon>Fungi</taxon>
        <taxon>Fungi incertae sedis</taxon>
        <taxon>Chytridiomycota</taxon>
        <taxon>Chytridiomycota incertae sedis</taxon>
        <taxon>Neocallimastigomycetes</taxon>
        <taxon>Neocallimastigales</taxon>
        <taxon>Neocallimastigaceae</taxon>
        <taxon>Piromyces</taxon>
    </lineage>
</organism>
<evidence type="ECO:0000313" key="3">
    <source>
        <dbReference type="Proteomes" id="UP000193719"/>
    </source>
</evidence>
<protein>
    <submittedName>
        <fullName evidence="2">Uncharacterized protein</fullName>
    </submittedName>
</protein>
<feature type="transmembrane region" description="Helical" evidence="1">
    <location>
        <begin position="7"/>
        <end position="24"/>
    </location>
</feature>
<gene>
    <name evidence="2" type="ORF">BCR36DRAFT_374259</name>
</gene>
<comment type="caution">
    <text evidence="2">The sequence shown here is derived from an EMBL/GenBank/DDBJ whole genome shotgun (WGS) entry which is preliminary data.</text>
</comment>
<accession>A0A1Y1UYL7</accession>
<name>A0A1Y1UYL7_9FUNG</name>
<keyword evidence="1" id="KW-0472">Membrane</keyword>
<keyword evidence="1" id="KW-1133">Transmembrane helix</keyword>
<dbReference type="EMBL" id="MCFH01000059">
    <property type="protein sequence ID" value="ORX42862.1"/>
    <property type="molecule type" value="Genomic_DNA"/>
</dbReference>
<dbReference type="AlphaFoldDB" id="A0A1Y1UYL7"/>
<dbReference type="Proteomes" id="UP000193719">
    <property type="component" value="Unassembled WGS sequence"/>
</dbReference>